<dbReference type="GeneID" id="93797392"/>
<dbReference type="PROSITE" id="PS01061">
    <property type="entry name" value="FLIP_2"/>
    <property type="match status" value="1"/>
</dbReference>
<keyword evidence="7 12" id="KW-0653">Protein transport</keyword>
<feature type="transmembrane region" description="Helical" evidence="12">
    <location>
        <begin position="277"/>
        <end position="298"/>
    </location>
</feature>
<evidence type="ECO:0000256" key="4">
    <source>
        <dbReference type="ARBA" id="ARBA00022475"/>
    </source>
</evidence>
<keyword evidence="14" id="KW-1185">Reference proteome</keyword>
<comment type="caution">
    <text evidence="13">The sequence shown here is derived from an EMBL/GenBank/DDBJ whole genome shotgun (WGS) entry which is preliminary data.</text>
</comment>
<dbReference type="EMBL" id="LQCK02000012">
    <property type="protein sequence ID" value="KZB95705.1"/>
    <property type="molecule type" value="Genomic_DNA"/>
</dbReference>
<keyword evidence="9 12" id="KW-0472">Membrane</keyword>
<dbReference type="PANTHER" id="PTHR30587:SF0">
    <property type="entry name" value="FLAGELLAR BIOSYNTHETIC PROTEIN FLIP"/>
    <property type="match status" value="1"/>
</dbReference>
<organism evidence="13 14">
    <name type="scientific">Sphingomonas melonis TY</name>
    <dbReference type="NCBI Taxonomy" id="621456"/>
    <lineage>
        <taxon>Bacteria</taxon>
        <taxon>Pseudomonadati</taxon>
        <taxon>Pseudomonadota</taxon>
        <taxon>Alphaproteobacteria</taxon>
        <taxon>Sphingomonadales</taxon>
        <taxon>Sphingomonadaceae</taxon>
        <taxon>Sphingomonas</taxon>
    </lineage>
</organism>
<feature type="transmembrane region" description="Helical" evidence="12">
    <location>
        <begin position="140"/>
        <end position="159"/>
    </location>
</feature>
<keyword evidence="3 12" id="KW-0813">Transport</keyword>
<dbReference type="OrthoDB" id="9805111at2"/>
<feature type="transmembrane region" description="Helical" evidence="12">
    <location>
        <begin position="98"/>
        <end position="128"/>
    </location>
</feature>
<comment type="similarity">
    <text evidence="1 12">Belongs to the FliP/MopC/SpaP family.</text>
</comment>
<sequence>MSPTVTRLGHGPALFKTSRRRDANAGGRSAHKWIWAILAIALALLIAVPAFAQAAPAAPATAPAPGVGDAVDRALGQLSSGAASGGTQSAPLSLSLQVLIIMGLLTILPGILLMMTSFTRIVIVLAVLRQALGLQQTPPNQVLIGLALFLSLFVMAPTISQMNRDAIQPYAAGQLAGTQMIERAGAPLHAFMVKQTRIKDVTMFADMAKSGPYASPKDIPFAVLLPAFVTSELKTAFQIGFLMFLPFIVIDLVVATVLMALGMAMLSPTIISLPFKLLLFVLVDGWALTMGSLANSFAT</sequence>
<dbReference type="PRINTS" id="PR00951">
    <property type="entry name" value="FLGBIOSNFLIP"/>
</dbReference>
<protein>
    <recommendedName>
        <fullName evidence="2 12">Flagellar biosynthetic protein FliP</fullName>
    </recommendedName>
</protein>
<name>A0A175Y5L1_9SPHN</name>
<evidence type="ECO:0000256" key="3">
    <source>
        <dbReference type="ARBA" id="ARBA00022448"/>
    </source>
</evidence>
<evidence type="ECO:0000256" key="1">
    <source>
        <dbReference type="ARBA" id="ARBA00006257"/>
    </source>
</evidence>
<dbReference type="GO" id="GO:0044781">
    <property type="term" value="P:bacterial-type flagellum organization"/>
    <property type="evidence" value="ECO:0007669"/>
    <property type="project" value="UniProtKB-UniRule"/>
</dbReference>
<keyword evidence="6 12" id="KW-1005">Bacterial flagellum biogenesis</keyword>
<dbReference type="InterPro" id="IPR005838">
    <property type="entry name" value="T3SS_IM_P"/>
</dbReference>
<evidence type="ECO:0000313" key="13">
    <source>
        <dbReference type="EMBL" id="KZB95705.1"/>
    </source>
</evidence>
<keyword evidence="10" id="KW-0975">Bacterial flagellum</keyword>
<evidence type="ECO:0000256" key="9">
    <source>
        <dbReference type="ARBA" id="ARBA00023136"/>
    </source>
</evidence>
<dbReference type="NCBIfam" id="NF009438">
    <property type="entry name" value="PRK12797.1"/>
    <property type="match status" value="1"/>
</dbReference>
<comment type="subcellular location">
    <subcellularLocation>
        <location evidence="12">Cell membrane</location>
        <topology evidence="12">Multi-pass membrane protein</topology>
    </subcellularLocation>
    <subcellularLocation>
        <location evidence="12">Bacterial flagellum basal body</location>
    </subcellularLocation>
</comment>
<evidence type="ECO:0000256" key="10">
    <source>
        <dbReference type="ARBA" id="ARBA00023143"/>
    </source>
</evidence>
<dbReference type="NCBIfam" id="TIGR01103">
    <property type="entry name" value="fliP"/>
    <property type="match status" value="1"/>
</dbReference>
<feature type="transmembrane region" description="Helical" evidence="12">
    <location>
        <begin position="33"/>
        <end position="52"/>
    </location>
</feature>
<accession>A0A175Y5L1</accession>
<dbReference type="PANTHER" id="PTHR30587">
    <property type="entry name" value="FLAGELLAR BIOSYNTHETIC PROTEIN FLIP"/>
    <property type="match status" value="1"/>
</dbReference>
<comment type="function">
    <text evidence="12">Plays a role in the flagellum-specific transport system.</text>
</comment>
<dbReference type="InterPro" id="IPR005837">
    <property type="entry name" value="FliP"/>
</dbReference>
<keyword evidence="13" id="KW-0966">Cell projection</keyword>
<evidence type="ECO:0000256" key="6">
    <source>
        <dbReference type="ARBA" id="ARBA00022795"/>
    </source>
</evidence>
<keyword evidence="8 12" id="KW-1133">Transmembrane helix</keyword>
<evidence type="ECO:0000256" key="7">
    <source>
        <dbReference type="ARBA" id="ARBA00022927"/>
    </source>
</evidence>
<evidence type="ECO:0000256" key="5">
    <source>
        <dbReference type="ARBA" id="ARBA00022692"/>
    </source>
</evidence>
<dbReference type="KEGG" id="smy:BJP26_01455"/>
<keyword evidence="13" id="KW-0282">Flagellum</keyword>
<keyword evidence="5 12" id="KW-0812">Transmembrane</keyword>
<dbReference type="AlphaFoldDB" id="A0A175Y5L1"/>
<proteinExistence type="inferred from homology"/>
<dbReference type="GO" id="GO:0009425">
    <property type="term" value="C:bacterial-type flagellum basal body"/>
    <property type="evidence" value="ECO:0007669"/>
    <property type="project" value="UniProtKB-SubCell"/>
</dbReference>
<evidence type="ECO:0000313" key="14">
    <source>
        <dbReference type="Proteomes" id="UP000078460"/>
    </source>
</evidence>
<evidence type="ECO:0000256" key="12">
    <source>
        <dbReference type="RuleBase" id="RU362069"/>
    </source>
</evidence>
<keyword evidence="4 12" id="KW-1003">Cell membrane</keyword>
<dbReference type="PROSITE" id="PS01060">
    <property type="entry name" value="FLIP_1"/>
    <property type="match status" value="1"/>
</dbReference>
<dbReference type="STRING" id="621456.BJP26_01455"/>
<dbReference type="GO" id="GO:0009306">
    <property type="term" value="P:protein secretion"/>
    <property type="evidence" value="ECO:0007669"/>
    <property type="project" value="UniProtKB-UniRule"/>
</dbReference>
<dbReference type="Proteomes" id="UP000078460">
    <property type="component" value="Unassembled WGS sequence"/>
</dbReference>
<keyword evidence="11 12" id="KW-1006">Bacterial flagellum protein export</keyword>
<evidence type="ECO:0000256" key="2">
    <source>
        <dbReference type="ARBA" id="ARBA00021714"/>
    </source>
</evidence>
<evidence type="ECO:0000256" key="8">
    <source>
        <dbReference type="ARBA" id="ARBA00022989"/>
    </source>
</evidence>
<feature type="transmembrane region" description="Helical" evidence="12">
    <location>
        <begin position="239"/>
        <end position="265"/>
    </location>
</feature>
<reference evidence="13" key="1">
    <citation type="submission" date="2016-03" db="EMBL/GenBank/DDBJ databases">
        <title>Sphingomonas melonis TY, whole genome shotgun sequencing.</title>
        <authorList>
            <person name="Wang H."/>
            <person name="Zhu P."/>
        </authorList>
    </citation>
    <scope>NUCLEOTIDE SEQUENCE [LARGE SCALE GENOMIC DNA]</scope>
    <source>
        <strain evidence="13">TY</strain>
    </source>
</reference>
<gene>
    <name evidence="12" type="primary">fliP</name>
    <name evidence="13" type="ORF">AVM11_05370</name>
</gene>
<dbReference type="Pfam" id="PF00813">
    <property type="entry name" value="FliP"/>
    <property type="match status" value="1"/>
</dbReference>
<dbReference type="PRINTS" id="PR01302">
    <property type="entry name" value="TYPE3IMPPROT"/>
</dbReference>
<dbReference type="RefSeq" id="WP_017980131.1">
    <property type="nucleotide sequence ID" value="NZ_CP017578.1"/>
</dbReference>
<dbReference type="GO" id="GO:0005886">
    <property type="term" value="C:plasma membrane"/>
    <property type="evidence" value="ECO:0007669"/>
    <property type="project" value="UniProtKB-SubCell"/>
</dbReference>
<evidence type="ECO:0000256" key="11">
    <source>
        <dbReference type="ARBA" id="ARBA00023225"/>
    </source>
</evidence>
<keyword evidence="13" id="KW-0969">Cilium</keyword>